<sequence>MMKKILNVQARTEEEAQRQNLFHTRCHVQDKVCSLIIDGGSCTNVASEYMVNQLGLTIKKHPKPSNRHWLNDKGEMRVNSQVSISLSIGKYDNEMLCYVLPMEASHILFGRPWQYDRQVTHEGSTNRYAFEFKGKRHTLVPMTPFEIYQDQKKKGKQAEKDTYKQ</sequence>
<accession>A0ABD1B8K9</accession>
<protein>
    <submittedName>
        <fullName evidence="1">Uncharacterized protein</fullName>
    </submittedName>
</protein>
<reference evidence="1 2" key="1">
    <citation type="submission" date="2024-04" db="EMBL/GenBank/DDBJ databases">
        <title>Genome assembly C_amara_ONT_v2.</title>
        <authorList>
            <person name="Yant L."/>
            <person name="Moore C."/>
            <person name="Slenker M."/>
        </authorList>
    </citation>
    <scope>NUCLEOTIDE SEQUENCE [LARGE SCALE GENOMIC DNA]</scope>
    <source>
        <tissue evidence="1">Leaf</tissue>
    </source>
</reference>
<comment type="caution">
    <text evidence="1">The sequence shown here is derived from an EMBL/GenBank/DDBJ whole genome shotgun (WGS) entry which is preliminary data.</text>
</comment>
<evidence type="ECO:0000313" key="1">
    <source>
        <dbReference type="EMBL" id="KAL1212109.1"/>
    </source>
</evidence>
<dbReference type="Gene3D" id="2.40.70.10">
    <property type="entry name" value="Acid Proteases"/>
    <property type="match status" value="1"/>
</dbReference>
<gene>
    <name evidence="1" type="ORF">V5N11_018709</name>
</gene>
<dbReference type="EMBL" id="JBANAX010000376">
    <property type="protein sequence ID" value="KAL1212109.1"/>
    <property type="molecule type" value="Genomic_DNA"/>
</dbReference>
<dbReference type="InterPro" id="IPR021109">
    <property type="entry name" value="Peptidase_aspartic_dom_sf"/>
</dbReference>
<name>A0ABD1B8K9_CARAN</name>
<dbReference type="CDD" id="cd00303">
    <property type="entry name" value="retropepsin_like"/>
    <property type="match status" value="1"/>
</dbReference>
<dbReference type="Proteomes" id="UP001558713">
    <property type="component" value="Unassembled WGS sequence"/>
</dbReference>
<organism evidence="1 2">
    <name type="scientific">Cardamine amara subsp. amara</name>
    <dbReference type="NCBI Taxonomy" id="228776"/>
    <lineage>
        <taxon>Eukaryota</taxon>
        <taxon>Viridiplantae</taxon>
        <taxon>Streptophyta</taxon>
        <taxon>Embryophyta</taxon>
        <taxon>Tracheophyta</taxon>
        <taxon>Spermatophyta</taxon>
        <taxon>Magnoliopsida</taxon>
        <taxon>eudicotyledons</taxon>
        <taxon>Gunneridae</taxon>
        <taxon>Pentapetalae</taxon>
        <taxon>rosids</taxon>
        <taxon>malvids</taxon>
        <taxon>Brassicales</taxon>
        <taxon>Brassicaceae</taxon>
        <taxon>Cardamineae</taxon>
        <taxon>Cardamine</taxon>
    </lineage>
</organism>
<dbReference type="AlphaFoldDB" id="A0ABD1B8K9"/>
<proteinExistence type="predicted"/>
<keyword evidence="2" id="KW-1185">Reference proteome</keyword>
<evidence type="ECO:0000313" key="2">
    <source>
        <dbReference type="Proteomes" id="UP001558713"/>
    </source>
</evidence>
<dbReference type="PANTHER" id="PTHR35046:SF9">
    <property type="entry name" value="RNA-DIRECTED DNA POLYMERASE"/>
    <property type="match status" value="1"/>
</dbReference>
<dbReference type="PANTHER" id="PTHR35046">
    <property type="entry name" value="ZINC KNUCKLE (CCHC-TYPE) FAMILY PROTEIN"/>
    <property type="match status" value="1"/>
</dbReference>